<evidence type="ECO:0000313" key="2">
    <source>
        <dbReference type="Proteomes" id="UP000694871"/>
    </source>
</evidence>
<protein>
    <submittedName>
        <fullName evidence="3">Vitelline membrane outer layer protein 1-like</fullName>
    </submittedName>
</protein>
<reference evidence="3" key="1">
    <citation type="submission" date="2025-08" db="UniProtKB">
        <authorList>
            <consortium name="RefSeq"/>
        </authorList>
    </citation>
    <scope>IDENTIFICATION</scope>
</reference>
<evidence type="ECO:0000256" key="1">
    <source>
        <dbReference type="SAM" id="SignalP"/>
    </source>
</evidence>
<accession>A0ABM1JN10</accession>
<evidence type="ECO:0000313" key="3">
    <source>
        <dbReference type="RefSeq" id="XP_015262847.1"/>
    </source>
</evidence>
<dbReference type="Gene3D" id="2.100.10.20">
    <property type="entry name" value="Vitelline membrane outer layer protein I (VOMI)"/>
    <property type="match status" value="1"/>
</dbReference>
<dbReference type="PANTHER" id="PTHR18841:SF2">
    <property type="entry name" value="VITELLINE MEMBRANE OUTER LAYER PROTEIN 1 HOMOLOG"/>
    <property type="match status" value="1"/>
</dbReference>
<dbReference type="Proteomes" id="UP000694871">
    <property type="component" value="Unplaced"/>
</dbReference>
<dbReference type="Pfam" id="PF03762">
    <property type="entry name" value="VOMI"/>
    <property type="match status" value="1"/>
</dbReference>
<gene>
    <name evidence="3" type="primary">LOC107107119</name>
</gene>
<dbReference type="InterPro" id="IPR036706">
    <property type="entry name" value="VOMI_sf"/>
</dbReference>
<keyword evidence="1" id="KW-0732">Signal</keyword>
<dbReference type="GeneID" id="107107119"/>
<dbReference type="SUPFAM" id="SSF51092">
    <property type="entry name" value="Vitelline membrane outer protein-I (VMO-I)"/>
    <property type="match status" value="1"/>
</dbReference>
<dbReference type="InterPro" id="IPR005515">
    <property type="entry name" value="VOMI"/>
</dbReference>
<sequence>MQFTTATALSFLLSCCLWVVEPRDTTSTLTVPNGWSGSIWGPKQVCPTGYAQKFSLKVEPYQGIWRDDTSLNGIRLHCSDGTIISSSVGEDGTWSKEESCKSGFLNLFSLRVSVSEPIQDNTAAENVKFKCTDGTELEGSGHAWGEYGAWSESCQQGGICGIQTKVDIVPKHNAVDPTGLQNKVSEVIVFHHIKTSKA</sequence>
<feature type="signal peptide" evidence="1">
    <location>
        <begin position="1"/>
        <end position="22"/>
    </location>
</feature>
<dbReference type="PANTHER" id="PTHR18841">
    <property type="entry name" value="VITELLINE MEMBRANE OUTER LAYER PROTEIN I-RELATED"/>
    <property type="match status" value="1"/>
</dbReference>
<keyword evidence="2" id="KW-1185">Reference proteome</keyword>
<proteinExistence type="predicted"/>
<name>A0ABM1JN10_GEKJA</name>
<dbReference type="RefSeq" id="XP_015262847.1">
    <property type="nucleotide sequence ID" value="XM_015407361.1"/>
</dbReference>
<feature type="chain" id="PRO_5045239096" evidence="1">
    <location>
        <begin position="23"/>
        <end position="198"/>
    </location>
</feature>
<organism evidence="2 3">
    <name type="scientific">Gekko japonicus</name>
    <name type="common">Schlegel's Japanese gecko</name>
    <dbReference type="NCBI Taxonomy" id="146911"/>
    <lineage>
        <taxon>Eukaryota</taxon>
        <taxon>Metazoa</taxon>
        <taxon>Chordata</taxon>
        <taxon>Craniata</taxon>
        <taxon>Vertebrata</taxon>
        <taxon>Euteleostomi</taxon>
        <taxon>Lepidosauria</taxon>
        <taxon>Squamata</taxon>
        <taxon>Bifurcata</taxon>
        <taxon>Gekkota</taxon>
        <taxon>Gekkonidae</taxon>
        <taxon>Gekkoninae</taxon>
        <taxon>Gekko</taxon>
    </lineage>
</organism>